<organism evidence="3 4">
    <name type="scientific">Cryobacterium zongtaii</name>
    <dbReference type="NCBI Taxonomy" id="1259217"/>
    <lineage>
        <taxon>Bacteria</taxon>
        <taxon>Bacillati</taxon>
        <taxon>Actinomycetota</taxon>
        <taxon>Actinomycetes</taxon>
        <taxon>Micrococcales</taxon>
        <taxon>Microbacteriaceae</taxon>
        <taxon>Cryobacterium</taxon>
    </lineage>
</organism>
<protein>
    <submittedName>
        <fullName evidence="3">Short-chain dehydrogenase</fullName>
    </submittedName>
</protein>
<dbReference type="Gene3D" id="3.40.50.720">
    <property type="entry name" value="NAD(P)-binding Rossmann-like Domain"/>
    <property type="match status" value="1"/>
</dbReference>
<dbReference type="Pfam" id="PF00106">
    <property type="entry name" value="adh_short"/>
    <property type="match status" value="1"/>
</dbReference>
<sequence>MTDRTIVITGASDGIGAAAARALAATGERIVIVGRSPQKTEAIAAELGADHFIADFGRLAEVRTLAAELLQRYPRIDVLANNAGGIMGNREITVDGHEKTFQVNHLAPFLLTTLLMDRLLSSRASVINTSSTANRFGRIDLDDLENDRKYSPNNAYGDAKLANILFTRELHRRYSSRGLVTAAFHPGVVATSFSTDSTSIMRLVYQTALKRMLITPEKGADTLVWLASTAAGVDWQSGEYYEKRKVHSTNHQATDAGLATALWERSIDMVATDLLPQGS</sequence>
<reference evidence="3 4" key="1">
    <citation type="submission" date="2018-01" db="EMBL/GenBank/DDBJ databases">
        <title>Cryobacterium sp. nov., from glaciers in China.</title>
        <authorList>
            <person name="Liu Q."/>
            <person name="Xin Y.-H."/>
        </authorList>
    </citation>
    <scope>NUCLEOTIDE SEQUENCE [LARGE SCALE GENOMIC DNA]</scope>
    <source>
        <strain evidence="3 4">TMB1-8</strain>
    </source>
</reference>
<dbReference type="GO" id="GO:0016491">
    <property type="term" value="F:oxidoreductase activity"/>
    <property type="evidence" value="ECO:0007669"/>
    <property type="project" value="UniProtKB-KW"/>
</dbReference>
<comment type="caution">
    <text evidence="3">The sequence shown here is derived from an EMBL/GenBank/DDBJ whole genome shotgun (WGS) entry which is preliminary data.</text>
</comment>
<dbReference type="InterPro" id="IPR036291">
    <property type="entry name" value="NAD(P)-bd_dom_sf"/>
</dbReference>
<dbReference type="SMART" id="SM00822">
    <property type="entry name" value="PKS_KR"/>
    <property type="match status" value="1"/>
</dbReference>
<evidence type="ECO:0000259" key="2">
    <source>
        <dbReference type="SMART" id="SM00822"/>
    </source>
</evidence>
<dbReference type="InterPro" id="IPR002347">
    <property type="entry name" value="SDR_fam"/>
</dbReference>
<dbReference type="SUPFAM" id="SSF51735">
    <property type="entry name" value="NAD(P)-binding Rossmann-fold domains"/>
    <property type="match status" value="1"/>
</dbReference>
<dbReference type="OrthoDB" id="3237043at2"/>
<dbReference type="PANTHER" id="PTHR43157:SF31">
    <property type="entry name" value="PHOSPHATIDYLINOSITOL-GLYCAN BIOSYNTHESIS CLASS F PROTEIN"/>
    <property type="match status" value="1"/>
</dbReference>
<name>A0A2S3Z760_9MICO</name>
<dbReference type="PRINTS" id="PR00081">
    <property type="entry name" value="GDHRDH"/>
</dbReference>
<dbReference type="Proteomes" id="UP000237104">
    <property type="component" value="Unassembled WGS sequence"/>
</dbReference>
<dbReference type="InterPro" id="IPR057326">
    <property type="entry name" value="KR_dom"/>
</dbReference>
<gene>
    <name evidence="3" type="ORF">C3B59_12105</name>
</gene>
<evidence type="ECO:0000313" key="4">
    <source>
        <dbReference type="Proteomes" id="UP000237104"/>
    </source>
</evidence>
<accession>A0A2S3Z760</accession>
<evidence type="ECO:0000313" key="3">
    <source>
        <dbReference type="EMBL" id="POH61391.1"/>
    </source>
</evidence>
<dbReference type="AlphaFoldDB" id="A0A2S3Z760"/>
<dbReference type="PANTHER" id="PTHR43157">
    <property type="entry name" value="PHOSPHATIDYLINOSITOL-GLYCAN BIOSYNTHESIS CLASS F PROTEIN-RELATED"/>
    <property type="match status" value="1"/>
</dbReference>
<keyword evidence="1" id="KW-0560">Oxidoreductase</keyword>
<proteinExistence type="predicted"/>
<feature type="domain" description="Ketoreductase" evidence="2">
    <location>
        <begin position="4"/>
        <end position="192"/>
    </location>
</feature>
<evidence type="ECO:0000256" key="1">
    <source>
        <dbReference type="ARBA" id="ARBA00023002"/>
    </source>
</evidence>
<dbReference type="RefSeq" id="WP_103431598.1">
    <property type="nucleotide sequence ID" value="NZ_PPXF01000058.1"/>
</dbReference>
<dbReference type="EMBL" id="PPXF01000058">
    <property type="protein sequence ID" value="POH61391.1"/>
    <property type="molecule type" value="Genomic_DNA"/>
</dbReference>